<keyword evidence="12" id="KW-1185">Reference proteome</keyword>
<keyword evidence="3" id="KW-0119">Carbohydrate metabolism</keyword>
<evidence type="ECO:0000256" key="10">
    <source>
        <dbReference type="RuleBase" id="RU361238"/>
    </source>
</evidence>
<evidence type="ECO:0000256" key="5">
    <source>
        <dbReference type="ARBA" id="ARBA00022729"/>
    </source>
</evidence>
<keyword evidence="6 10" id="KW-0378">Hydrolase</keyword>
<comment type="similarity">
    <text evidence="1 10">Belongs to the tannase family.</text>
</comment>
<dbReference type="InterPro" id="IPR011118">
    <property type="entry name" value="Tannase/feruloyl_esterase"/>
</dbReference>
<keyword evidence="3" id="KW-0858">Xylan degradation</keyword>
<keyword evidence="3" id="KW-0624">Polysaccharide degradation</keyword>
<dbReference type="PANTHER" id="PTHR33938:SF15">
    <property type="entry name" value="FERULOYL ESTERASE B-RELATED"/>
    <property type="match status" value="1"/>
</dbReference>
<keyword evidence="2" id="KW-0719">Serine esterase</keyword>
<dbReference type="Pfam" id="PF07519">
    <property type="entry name" value="Tannase"/>
    <property type="match status" value="1"/>
</dbReference>
<keyword evidence="5" id="KW-0732">Signal</keyword>
<evidence type="ECO:0000256" key="8">
    <source>
        <dbReference type="ARBA" id="ARBA00023157"/>
    </source>
</evidence>
<evidence type="ECO:0000256" key="9">
    <source>
        <dbReference type="ARBA" id="ARBA00034075"/>
    </source>
</evidence>
<dbReference type="EC" id="3.1.1.-" evidence="10"/>
<reference evidence="11 12" key="1">
    <citation type="journal article" date="2024" name="J Genomics">
        <title>Draft genome sequencing and assembly of Favolaschia claudopus CIRM-BRFM 2984 isolated from oak limbs.</title>
        <authorList>
            <person name="Navarro D."/>
            <person name="Drula E."/>
            <person name="Chaduli D."/>
            <person name="Cazenave R."/>
            <person name="Ahrendt S."/>
            <person name="Wang J."/>
            <person name="Lipzen A."/>
            <person name="Daum C."/>
            <person name="Barry K."/>
            <person name="Grigoriev I.V."/>
            <person name="Favel A."/>
            <person name="Rosso M.N."/>
            <person name="Martin F."/>
        </authorList>
    </citation>
    <scope>NUCLEOTIDE SEQUENCE [LARGE SCALE GENOMIC DNA]</scope>
    <source>
        <strain evidence="11 12">CIRM-BRFM 2984</strain>
    </source>
</reference>
<organism evidence="11 12">
    <name type="scientific">Favolaschia claudopus</name>
    <dbReference type="NCBI Taxonomy" id="2862362"/>
    <lineage>
        <taxon>Eukaryota</taxon>
        <taxon>Fungi</taxon>
        <taxon>Dikarya</taxon>
        <taxon>Basidiomycota</taxon>
        <taxon>Agaricomycotina</taxon>
        <taxon>Agaricomycetes</taxon>
        <taxon>Agaricomycetidae</taxon>
        <taxon>Agaricales</taxon>
        <taxon>Marasmiineae</taxon>
        <taxon>Mycenaceae</taxon>
        <taxon>Favolaschia</taxon>
    </lineage>
</organism>
<dbReference type="PANTHER" id="PTHR33938">
    <property type="entry name" value="FERULOYL ESTERASE B-RELATED"/>
    <property type="match status" value="1"/>
</dbReference>
<gene>
    <name evidence="11" type="ORF">R3P38DRAFT_2508018</name>
</gene>
<protein>
    <recommendedName>
        <fullName evidence="10">Carboxylic ester hydrolase</fullName>
        <ecNumber evidence="10">3.1.1.-</ecNumber>
    </recommendedName>
</protein>
<evidence type="ECO:0000256" key="1">
    <source>
        <dbReference type="ARBA" id="ARBA00006249"/>
    </source>
</evidence>
<dbReference type="EMBL" id="JAWWNJ010000010">
    <property type="protein sequence ID" value="KAK7046624.1"/>
    <property type="molecule type" value="Genomic_DNA"/>
</dbReference>
<dbReference type="GO" id="GO:0045493">
    <property type="term" value="P:xylan catabolic process"/>
    <property type="evidence" value="ECO:0007669"/>
    <property type="project" value="UniProtKB-KW"/>
</dbReference>
<proteinExistence type="inferred from homology"/>
<dbReference type="AlphaFoldDB" id="A0AAW0D6B7"/>
<evidence type="ECO:0000256" key="2">
    <source>
        <dbReference type="ARBA" id="ARBA00022487"/>
    </source>
</evidence>
<keyword evidence="7" id="KW-0106">Calcium</keyword>
<dbReference type="GO" id="GO:0046872">
    <property type="term" value="F:metal ion binding"/>
    <property type="evidence" value="ECO:0007669"/>
    <property type="project" value="UniProtKB-KW"/>
</dbReference>
<dbReference type="GO" id="GO:0030600">
    <property type="term" value="F:feruloyl esterase activity"/>
    <property type="evidence" value="ECO:0007669"/>
    <property type="project" value="UniProtKB-EC"/>
</dbReference>
<sequence>MELSRIFLSSLLTSNLTLFSDFGSPHAACLSLKSKLQLENTTIIDVSYVPGGSRVATLGTCDPIAHVSAPICRVQFFTNTSDTSVVHAEAWLPDQWYGRFLAQGNGGLGGCIFYDHLDYGSSMHFATVASNNGHDGYSGAPFLDHPEVINDFAYRAIHVEAVIGKQIVEAYYGRPHAKSYYLGCSTGGRQGTQAALKYPEDFDGILAGAPATDFNHLIHWSYMLGQHIGAPHPESSPAFIPPELWRAVAAEVMRQCDAIDGVRDGIVTEPDLCDFRPEALLCGRTSRSRCLTEPQVEALRKIYSPLYGDNSEVIYPRYDPGAESEAIPFGPFSGEIGDLFKSWVQNTVLNNTDFDFSQYGPEHLKLMDEINPGGIATFNGDMSTFRDRGGKFLSYHGRVDPASILIASGNSKRVYNLISRTLGMSSLASFYRLFLVPGMAHCTGGPGAGRFGQLNAPTNAVNASSHNILLALVDWVEGGVAPNTIIGTKDNGWTRRVHCRYPQRSVWKKEKWWWKGKFVCEE</sequence>
<dbReference type="InterPro" id="IPR029058">
    <property type="entry name" value="AB_hydrolase_fold"/>
</dbReference>
<evidence type="ECO:0000256" key="3">
    <source>
        <dbReference type="ARBA" id="ARBA00022651"/>
    </source>
</evidence>
<name>A0AAW0D6B7_9AGAR</name>
<comment type="catalytic activity">
    <reaction evidence="9">
        <text>feruloyl-polysaccharide + H2O = ferulate + polysaccharide.</text>
        <dbReference type="EC" id="3.1.1.73"/>
    </reaction>
</comment>
<dbReference type="Gene3D" id="3.40.50.1820">
    <property type="entry name" value="alpha/beta hydrolase"/>
    <property type="match status" value="1"/>
</dbReference>
<evidence type="ECO:0000256" key="4">
    <source>
        <dbReference type="ARBA" id="ARBA00022723"/>
    </source>
</evidence>
<evidence type="ECO:0000256" key="6">
    <source>
        <dbReference type="ARBA" id="ARBA00022801"/>
    </source>
</evidence>
<keyword evidence="4" id="KW-0479">Metal-binding</keyword>
<dbReference type="Proteomes" id="UP001362999">
    <property type="component" value="Unassembled WGS sequence"/>
</dbReference>
<evidence type="ECO:0000313" key="12">
    <source>
        <dbReference type="Proteomes" id="UP001362999"/>
    </source>
</evidence>
<accession>A0AAW0D6B7</accession>
<comment type="caution">
    <text evidence="11">The sequence shown here is derived from an EMBL/GenBank/DDBJ whole genome shotgun (WGS) entry which is preliminary data.</text>
</comment>
<keyword evidence="8" id="KW-1015">Disulfide bond</keyword>
<evidence type="ECO:0000313" key="11">
    <source>
        <dbReference type="EMBL" id="KAK7046624.1"/>
    </source>
</evidence>
<evidence type="ECO:0000256" key="7">
    <source>
        <dbReference type="ARBA" id="ARBA00022837"/>
    </source>
</evidence>
<dbReference type="SUPFAM" id="SSF53474">
    <property type="entry name" value="alpha/beta-Hydrolases"/>
    <property type="match status" value="1"/>
</dbReference>